<dbReference type="GO" id="GO:0051782">
    <property type="term" value="P:negative regulation of cell division"/>
    <property type="evidence" value="ECO:0007669"/>
    <property type="project" value="TreeGrafter"/>
</dbReference>
<keyword evidence="1" id="KW-0547">Nucleotide-binding</keyword>
<dbReference type="GO" id="GO:0005524">
    <property type="term" value="F:ATP binding"/>
    <property type="evidence" value="ECO:0007669"/>
    <property type="project" value="UniProtKB-KW"/>
</dbReference>
<evidence type="ECO:0000256" key="1">
    <source>
        <dbReference type="ARBA" id="ARBA00022741"/>
    </source>
</evidence>
<gene>
    <name evidence="3" type="primary">yhjQ</name>
    <name evidence="3" type="ORF">F0170_00350</name>
</gene>
<protein>
    <submittedName>
        <fullName evidence="3">Cellulose synthase operon protein YhjQ</fullName>
    </submittedName>
</protein>
<dbReference type="Pfam" id="PF06564">
    <property type="entry name" value="CBP_BcsQ"/>
    <property type="match status" value="1"/>
</dbReference>
<dbReference type="PANTHER" id="PTHR43384:SF6">
    <property type="entry name" value="SEPTUM SITE-DETERMINING PROTEIN MIND HOMOLOG, CHLOROPLASTIC"/>
    <property type="match status" value="1"/>
</dbReference>
<dbReference type="SUPFAM" id="SSF52540">
    <property type="entry name" value="P-loop containing nucleoside triphosphate hydrolases"/>
    <property type="match status" value="1"/>
</dbReference>
<dbReference type="AlphaFoldDB" id="A0A5N7JMM4"/>
<dbReference type="PANTHER" id="PTHR43384">
    <property type="entry name" value="SEPTUM SITE-DETERMINING PROTEIN MIND HOMOLOG, CHLOROPLASTIC-RELATED"/>
    <property type="match status" value="1"/>
</dbReference>
<dbReference type="GO" id="GO:0016887">
    <property type="term" value="F:ATP hydrolysis activity"/>
    <property type="evidence" value="ECO:0007669"/>
    <property type="project" value="TreeGrafter"/>
</dbReference>
<dbReference type="EMBL" id="VUBA01000006">
    <property type="protein sequence ID" value="MPQ82575.1"/>
    <property type="molecule type" value="Genomic_DNA"/>
</dbReference>
<dbReference type="CDD" id="cd02042">
    <property type="entry name" value="ParAB_family"/>
    <property type="match status" value="1"/>
</dbReference>
<proteinExistence type="predicted"/>
<dbReference type="NCBIfam" id="TIGR03371">
    <property type="entry name" value="cellulose_yhjQ"/>
    <property type="match status" value="1"/>
</dbReference>
<evidence type="ECO:0000313" key="4">
    <source>
        <dbReference type="Proteomes" id="UP000325438"/>
    </source>
</evidence>
<name>A0A5N7JMM4_9PSED</name>
<dbReference type="GO" id="GO:0005829">
    <property type="term" value="C:cytosol"/>
    <property type="evidence" value="ECO:0007669"/>
    <property type="project" value="TreeGrafter"/>
</dbReference>
<dbReference type="InterPro" id="IPR017746">
    <property type="entry name" value="Cellulose_synthase_operon_BcsQ"/>
</dbReference>
<dbReference type="Gene3D" id="3.40.50.300">
    <property type="entry name" value="P-loop containing nucleotide triphosphate hydrolases"/>
    <property type="match status" value="1"/>
</dbReference>
<evidence type="ECO:0000313" key="3">
    <source>
        <dbReference type="EMBL" id="MPQ82575.1"/>
    </source>
</evidence>
<reference evidence="3 4" key="1">
    <citation type="submission" date="2019-09" db="EMBL/GenBank/DDBJ databases">
        <title>The draft genomes of Allium pathogen Pseudomonas sp.</title>
        <authorList>
            <person name="Fujikawa T."/>
            <person name="Sawada H."/>
        </authorList>
    </citation>
    <scope>NUCLEOTIDE SEQUENCE [LARGE SCALE GENOMIC DNA]</scope>
    <source>
        <strain evidence="3 4">MAFF 730085</strain>
    </source>
</reference>
<sequence length="337" mass="36213">MHASLTPRSVRERHSVARAEHIAKLSAALGAHSSSLPRASDEFTAQPLQRLLHKLSQGEANHFHPPELVEGPRGEVYSNTQSPTVVVLVSATGGVGRSTLAAALASGLQRQGYPALALDLDPQNALRHHLCPGFDLPGIGATSLLNQSWQALPQRGFAGCRVIAFGETDLAQQHSLNRWLGQDVEFLGKRLAGLGLNGQDTVFIDVPAGNTVYLRQAMSVADAVLVVVRPDAASFRRLAKMDELLAPYCAGESPAQRFYVINQVDGGCAFSQDMAGVFRLHLGDAVLGEVHCDRAISQAQAYGRDPLDPALNSVGCQQVNALCRALMAQRRQSIKRH</sequence>
<organism evidence="3 4">
    <name type="scientific">Pseudomonas kitaguniensis</name>
    <dbReference type="NCBI Taxonomy" id="2607908"/>
    <lineage>
        <taxon>Bacteria</taxon>
        <taxon>Pseudomonadati</taxon>
        <taxon>Pseudomonadota</taxon>
        <taxon>Gammaproteobacteria</taxon>
        <taxon>Pseudomonadales</taxon>
        <taxon>Pseudomonadaceae</taxon>
        <taxon>Pseudomonas</taxon>
    </lineage>
</organism>
<accession>A0A5N7JMM4</accession>
<evidence type="ECO:0000256" key="2">
    <source>
        <dbReference type="ARBA" id="ARBA00022840"/>
    </source>
</evidence>
<comment type="caution">
    <text evidence="3">The sequence shown here is derived from an EMBL/GenBank/DDBJ whole genome shotgun (WGS) entry which is preliminary data.</text>
</comment>
<dbReference type="InterPro" id="IPR027417">
    <property type="entry name" value="P-loop_NTPase"/>
</dbReference>
<dbReference type="InterPro" id="IPR050625">
    <property type="entry name" value="ParA/MinD_ATPase"/>
</dbReference>
<keyword evidence="2" id="KW-0067">ATP-binding</keyword>
<dbReference type="Proteomes" id="UP000325438">
    <property type="component" value="Unassembled WGS sequence"/>
</dbReference>
<dbReference type="GO" id="GO:0009898">
    <property type="term" value="C:cytoplasmic side of plasma membrane"/>
    <property type="evidence" value="ECO:0007669"/>
    <property type="project" value="TreeGrafter"/>
</dbReference>